<keyword evidence="4" id="KW-1185">Reference proteome</keyword>
<feature type="region of interest" description="Disordered" evidence="1">
    <location>
        <begin position="285"/>
        <end position="306"/>
    </location>
</feature>
<evidence type="ECO:0000313" key="4">
    <source>
        <dbReference type="Proteomes" id="UP001162891"/>
    </source>
</evidence>
<feature type="chain" id="PRO_5045117955" description="Oligoendopeptidase F" evidence="2">
    <location>
        <begin position="18"/>
        <end position="688"/>
    </location>
</feature>
<accession>A0ABN6MSA9</accession>
<organism evidence="3 4">
    <name type="scientific">Anaeromyxobacter oryzae</name>
    <dbReference type="NCBI Taxonomy" id="2918170"/>
    <lineage>
        <taxon>Bacteria</taxon>
        <taxon>Pseudomonadati</taxon>
        <taxon>Myxococcota</taxon>
        <taxon>Myxococcia</taxon>
        <taxon>Myxococcales</taxon>
        <taxon>Cystobacterineae</taxon>
        <taxon>Anaeromyxobacteraceae</taxon>
        <taxon>Anaeromyxobacter</taxon>
    </lineage>
</organism>
<keyword evidence="2" id="KW-0732">Signal</keyword>
<dbReference type="RefSeq" id="WP_248360313.1">
    <property type="nucleotide sequence ID" value="NZ_AP025591.1"/>
</dbReference>
<evidence type="ECO:0008006" key="5">
    <source>
        <dbReference type="Google" id="ProtNLM"/>
    </source>
</evidence>
<dbReference type="SUPFAM" id="SSF55486">
    <property type="entry name" value="Metalloproteases ('zincins'), catalytic domain"/>
    <property type="match status" value="1"/>
</dbReference>
<proteinExistence type="predicted"/>
<evidence type="ECO:0000256" key="1">
    <source>
        <dbReference type="SAM" id="MobiDB-lite"/>
    </source>
</evidence>
<sequence>MLAPVLALALSAAPAPAPSPPPSLAAGARRCASALVSRHGEPERARAERGAAQAASLWRASDGDARAFEAFCLAQFQPRGPRLDAILGRFEAALEALDGHGVEIGRELSRFAQLDVGPLEPVDALLAAYDPGAHVVDDLFDGKLAFVALLNFPLTTLDERLAQGPTWSRREWAEVRLASRFARRVPAEVNRRIAEAAADADLYVSRYDVYAHHVLGEDGARLFPKGKRLLAHWNLRDELKAQYGQEGGLARQRALAKVLERIVTQTIPAAVIDDPAVDWNPFTNEVRPAPPETIEGGARPPAKVEASREPDARYAKILANFRAARAADPWSPTAPTLVARKFDLEREIPEARVVALLEEVLGAPEIRETAARIAARLGRPLEPLDLWYSGFRPAPARPEPELDALTRARFPTPDAFARALPETLRRLGFAPDRAAWLAERIAVDPARGSGHALGAARRGDRAHLRTRVGPDGMDWKGFDIAIHELGHNVEQTFSLYGVDSTLLAGVPNTAFTEAIAFVFQARGLDVLGLPPADPGSRRLAALNDLWMTYEIAGVALVDLGMWRWLYAHPRAAPAELRDATVRLARDVWNRWYAPVLGARDVPLLAAYQHMVNRDLYLPDYPLGHLVAAQLEAHLATVAPDRLGAEIERITTFGAVTPDLWMSHATGAPVSARPLLDAARRALDGAAAR</sequence>
<feature type="signal peptide" evidence="2">
    <location>
        <begin position="1"/>
        <end position="17"/>
    </location>
</feature>
<evidence type="ECO:0000313" key="3">
    <source>
        <dbReference type="EMBL" id="BDG02624.1"/>
    </source>
</evidence>
<dbReference type="Proteomes" id="UP001162891">
    <property type="component" value="Chromosome"/>
</dbReference>
<reference evidence="4" key="1">
    <citation type="journal article" date="2022" name="Int. J. Syst. Evol. Microbiol.">
        <title>Anaeromyxobacter oryzae sp. nov., Anaeromyxobacter diazotrophicus sp. nov. and Anaeromyxobacter paludicola sp. nov., isolated from paddy soils.</title>
        <authorList>
            <person name="Itoh H."/>
            <person name="Xu Z."/>
            <person name="Mise K."/>
            <person name="Masuda Y."/>
            <person name="Ushijima N."/>
            <person name="Hayakawa C."/>
            <person name="Shiratori Y."/>
            <person name="Senoo K."/>
        </authorList>
    </citation>
    <scope>NUCLEOTIDE SEQUENCE [LARGE SCALE GENOMIC DNA]</scope>
    <source>
        <strain evidence="4">Red232</strain>
    </source>
</reference>
<name>A0ABN6MSA9_9BACT</name>
<protein>
    <recommendedName>
        <fullName evidence="5">Oligoendopeptidase F</fullName>
    </recommendedName>
</protein>
<evidence type="ECO:0000256" key="2">
    <source>
        <dbReference type="SAM" id="SignalP"/>
    </source>
</evidence>
<gene>
    <name evidence="3" type="ORF">AMOR_16200</name>
</gene>
<dbReference type="EMBL" id="AP025591">
    <property type="protein sequence ID" value="BDG02624.1"/>
    <property type="molecule type" value="Genomic_DNA"/>
</dbReference>